<dbReference type="PROSITE" id="PS51257">
    <property type="entry name" value="PROKAR_LIPOPROTEIN"/>
    <property type="match status" value="1"/>
</dbReference>
<protein>
    <submittedName>
        <fullName evidence="3">YceI family protein</fullName>
    </submittedName>
</protein>
<dbReference type="PANTHER" id="PTHR34406:SF1">
    <property type="entry name" value="PROTEIN YCEI"/>
    <property type="match status" value="1"/>
</dbReference>
<dbReference type="SMART" id="SM00867">
    <property type="entry name" value="YceI"/>
    <property type="match status" value="1"/>
</dbReference>
<feature type="chain" id="PRO_5045224374" evidence="1">
    <location>
        <begin position="21"/>
        <end position="222"/>
    </location>
</feature>
<proteinExistence type="predicted"/>
<evidence type="ECO:0000256" key="1">
    <source>
        <dbReference type="SAM" id="SignalP"/>
    </source>
</evidence>
<dbReference type="EMBL" id="VEVQ02000003">
    <property type="protein sequence ID" value="NHN25084.1"/>
    <property type="molecule type" value="Genomic_DNA"/>
</dbReference>
<dbReference type="Proteomes" id="UP000817854">
    <property type="component" value="Unassembled WGS sequence"/>
</dbReference>
<gene>
    <name evidence="3" type="ORF">FIA58_005270</name>
</gene>
<name>A0ABX0IQK9_9FLAO</name>
<dbReference type="InterPro" id="IPR036761">
    <property type="entry name" value="TTHA0802/YceI-like_sf"/>
</dbReference>
<evidence type="ECO:0000259" key="2">
    <source>
        <dbReference type="SMART" id="SM00867"/>
    </source>
</evidence>
<dbReference type="PANTHER" id="PTHR34406">
    <property type="entry name" value="PROTEIN YCEI"/>
    <property type="match status" value="1"/>
</dbReference>
<dbReference type="Gene3D" id="2.40.128.110">
    <property type="entry name" value="Lipid/polyisoprenoid-binding, YceI-like"/>
    <property type="match status" value="1"/>
</dbReference>
<keyword evidence="4" id="KW-1185">Reference proteome</keyword>
<feature type="signal peptide" evidence="1">
    <location>
        <begin position="1"/>
        <end position="20"/>
    </location>
</feature>
<reference evidence="4" key="1">
    <citation type="submission" date="2019-05" db="EMBL/GenBank/DDBJ databases">
        <title>Flavobacterium profundi sp. nov., isolated from a deep-sea seamount.</title>
        <authorList>
            <person name="Zhang D.-C."/>
        </authorList>
    </citation>
    <scope>NUCLEOTIDE SEQUENCE [LARGE SCALE GENOMIC DNA]</scope>
    <source>
        <strain evidence="4">EC11</strain>
    </source>
</reference>
<dbReference type="Pfam" id="PF04264">
    <property type="entry name" value="YceI"/>
    <property type="match status" value="1"/>
</dbReference>
<reference evidence="3 4" key="2">
    <citation type="submission" date="2019-05" db="EMBL/GenBank/DDBJ databases">
        <authorList>
            <person name="Lianzixin W."/>
        </authorList>
    </citation>
    <scope>NUCLEOTIDE SEQUENCE [LARGE SCALE GENOMIC DNA]</scope>
    <source>
        <strain evidence="3 4">EC11</strain>
    </source>
</reference>
<organism evidence="3 4">
    <name type="scientific">Flavobacterium jejuense</name>
    <dbReference type="NCBI Taxonomy" id="1544455"/>
    <lineage>
        <taxon>Bacteria</taxon>
        <taxon>Pseudomonadati</taxon>
        <taxon>Bacteroidota</taxon>
        <taxon>Flavobacteriia</taxon>
        <taxon>Flavobacteriales</taxon>
        <taxon>Flavobacteriaceae</taxon>
        <taxon>Flavobacterium</taxon>
    </lineage>
</organism>
<keyword evidence="1" id="KW-0732">Signal</keyword>
<dbReference type="InterPro" id="IPR007372">
    <property type="entry name" value="Lipid/polyisoprenoid-bd_YceI"/>
</dbReference>
<evidence type="ECO:0000313" key="3">
    <source>
        <dbReference type="EMBL" id="NHN25084.1"/>
    </source>
</evidence>
<sequence length="222" mass="24308">MKKSVLSLALITIFSLSSCKKETPTENTETTTENTTTEVGVSGKYNVDTTFSIIDWVGSKPAGKHTGTIAIKEGNFEITDGKITNGSFIIDMTSITVTDLTEETGKTDLETHLKGTGEKEGEDHFFNTSKFPTSSFKINSVSETDGKFTVNGTLTMKDIAKEISFPAAISINENEVSLISDSFKIDRTLWGVNYASKSIFDDLKDKFVNDEIELTIKVKATK</sequence>
<dbReference type="SUPFAM" id="SSF101874">
    <property type="entry name" value="YceI-like"/>
    <property type="match status" value="1"/>
</dbReference>
<feature type="domain" description="Lipid/polyisoprenoid-binding YceI-like" evidence="2">
    <location>
        <begin position="44"/>
        <end position="221"/>
    </location>
</feature>
<comment type="caution">
    <text evidence="3">The sequence shown here is derived from an EMBL/GenBank/DDBJ whole genome shotgun (WGS) entry which is preliminary data.</text>
</comment>
<dbReference type="RefSeq" id="WP_140960856.1">
    <property type="nucleotide sequence ID" value="NZ_VEVQ02000003.1"/>
</dbReference>
<accession>A0ABX0IQK9</accession>
<reference evidence="3 4" key="3">
    <citation type="submission" date="2020-02" db="EMBL/GenBank/DDBJ databases">
        <title>Flavobacterium profundi sp. nov., isolated from a deep-sea seamount.</title>
        <authorList>
            <person name="Zhang D.-C."/>
        </authorList>
    </citation>
    <scope>NUCLEOTIDE SEQUENCE [LARGE SCALE GENOMIC DNA]</scope>
    <source>
        <strain evidence="3 4">EC11</strain>
    </source>
</reference>
<evidence type="ECO:0000313" key="4">
    <source>
        <dbReference type="Proteomes" id="UP000817854"/>
    </source>
</evidence>